<reference evidence="1" key="1">
    <citation type="submission" date="2012-04" db="EMBL/GenBank/DDBJ databases">
        <authorList>
            <person name="Borisov I.G."/>
            <person name="Ivanikova N.V."/>
            <person name="Pinevich A.V."/>
        </authorList>
    </citation>
    <scope>NUCLEOTIDE SEQUENCE [LARGE SCALE GENOMIC DNA]</scope>
    <source>
        <strain evidence="1">CALU 1027</strain>
    </source>
</reference>
<evidence type="ECO:0000313" key="2">
    <source>
        <dbReference type="Proteomes" id="UP000034681"/>
    </source>
</evidence>
<dbReference type="RefSeq" id="WP_017714609.1">
    <property type="nucleotide sequence ID" value="NZ_KB235944.1"/>
</dbReference>
<evidence type="ECO:0008006" key="3">
    <source>
        <dbReference type="Google" id="ProtNLM"/>
    </source>
</evidence>
<comment type="caution">
    <text evidence="1">The sequence shown here is derived from an EMBL/GenBank/DDBJ whole genome shotgun (WGS) entry which is preliminary data.</text>
</comment>
<organism evidence="1 2">
    <name type="scientific">Prochlorothrix hollandica PCC 9006 = CALU 1027</name>
    <dbReference type="NCBI Taxonomy" id="317619"/>
    <lineage>
        <taxon>Bacteria</taxon>
        <taxon>Bacillati</taxon>
        <taxon>Cyanobacteriota</taxon>
        <taxon>Cyanophyceae</taxon>
        <taxon>Prochlorotrichales</taxon>
        <taxon>Prochlorotrichaceae</taxon>
        <taxon>Prochlorothrix</taxon>
    </lineage>
</organism>
<dbReference type="EMBL" id="AJTX02000003">
    <property type="protein sequence ID" value="KKJ00731.1"/>
    <property type="molecule type" value="Genomic_DNA"/>
</dbReference>
<protein>
    <recommendedName>
        <fullName evidence="3">Type II toxin-antitoxin system RelE/ParE family toxin</fullName>
    </recommendedName>
</protein>
<dbReference type="AlphaFoldDB" id="A0A0M2PWB1"/>
<accession>A0A0M2PWB1</accession>
<evidence type="ECO:0000313" key="1">
    <source>
        <dbReference type="EMBL" id="KKJ00731.1"/>
    </source>
</evidence>
<name>A0A0M2PWB1_PROHO</name>
<sequence length="126" mass="14568">MTGLPPFSLEKTDSFERTFKKLAKSKAYGNNFPNTIVAILKDLLYEIYPINSRDEPLPGGISIPKEWTLHKLEIKIGQGASGQVRLIYLVNESKRIIRPLWLYSHEQFKKRPPDKELRSVIMNIIE</sequence>
<dbReference type="Proteomes" id="UP000034681">
    <property type="component" value="Unassembled WGS sequence"/>
</dbReference>
<keyword evidence="2" id="KW-1185">Reference proteome</keyword>
<dbReference type="OrthoDB" id="466398at2"/>
<proteinExistence type="predicted"/>
<gene>
    <name evidence="1" type="ORF">PROH_05520</name>
</gene>